<proteinExistence type="predicted"/>
<reference evidence="1" key="1">
    <citation type="submission" date="2009-10" db="EMBL/GenBank/DDBJ databases">
        <title>Diversity of trophic interactions inside an arsenic-rich microbial ecosystem.</title>
        <authorList>
            <person name="Bertin P.N."/>
            <person name="Heinrich-Salmeron A."/>
            <person name="Pelletier E."/>
            <person name="Goulhen-Chollet F."/>
            <person name="Arsene-Ploetze F."/>
            <person name="Gallien S."/>
            <person name="Calteau A."/>
            <person name="Vallenet D."/>
            <person name="Casiot C."/>
            <person name="Chane-Woon-Ming B."/>
            <person name="Giloteaux L."/>
            <person name="Barakat M."/>
            <person name="Bonnefoy V."/>
            <person name="Bruneel O."/>
            <person name="Chandler M."/>
            <person name="Cleiss J."/>
            <person name="Duran R."/>
            <person name="Elbaz-Poulichet F."/>
            <person name="Fonknechten N."/>
            <person name="Lauga B."/>
            <person name="Mornico D."/>
            <person name="Ortet P."/>
            <person name="Schaeffer C."/>
            <person name="Siguier P."/>
            <person name="Alexander Thil Smith A."/>
            <person name="Van Dorsselaer A."/>
            <person name="Weissenbach J."/>
            <person name="Medigue C."/>
            <person name="Le Paslier D."/>
        </authorList>
    </citation>
    <scope>NUCLEOTIDE SEQUENCE</scope>
</reference>
<gene>
    <name evidence="1" type="ORF">CARN4_1284</name>
</gene>
<name>E6Q6W7_9ZZZZ</name>
<dbReference type="AlphaFoldDB" id="E6Q6W7"/>
<sequence length="126" mass="14160">MPTDNRVGIARRTGPLDAHRRIAILGDSNQGFNGGRKGRFVAAKRPYVISPTRRHGATPSPFCEMRSVLTALGSHYNAVSYDRNELSKWPKPAVRHFSAYRNEVEFLLHTHWDRKPTASGTVTKFA</sequence>
<protein>
    <submittedName>
        <fullName evidence="1">Uncharacterized protein</fullName>
    </submittedName>
</protein>
<evidence type="ECO:0000313" key="1">
    <source>
        <dbReference type="EMBL" id="CBI02942.1"/>
    </source>
</evidence>
<comment type="caution">
    <text evidence="1">The sequence shown here is derived from an EMBL/GenBank/DDBJ whole genome shotgun (WGS) entry which is preliminary data.</text>
</comment>
<accession>E6Q6W7</accession>
<organism evidence="1">
    <name type="scientific">mine drainage metagenome</name>
    <dbReference type="NCBI Taxonomy" id="410659"/>
    <lineage>
        <taxon>unclassified sequences</taxon>
        <taxon>metagenomes</taxon>
        <taxon>ecological metagenomes</taxon>
    </lineage>
</organism>
<dbReference type="EMBL" id="CABO01000046">
    <property type="protein sequence ID" value="CBI02942.1"/>
    <property type="molecule type" value="Genomic_DNA"/>
</dbReference>